<evidence type="ECO:0000313" key="4">
    <source>
        <dbReference type="EMBL" id="GAA4129786.1"/>
    </source>
</evidence>
<proteinExistence type="predicted"/>
<dbReference type="InterPro" id="IPR050267">
    <property type="entry name" value="Anti-sigma-factor_SerPK"/>
</dbReference>
<dbReference type="Gene3D" id="3.30.565.10">
    <property type="entry name" value="Histidine kinase-like ATPase, C-terminal domain"/>
    <property type="match status" value="1"/>
</dbReference>
<dbReference type="InterPro" id="IPR036890">
    <property type="entry name" value="HATPase_C_sf"/>
</dbReference>
<organism evidence="4 5">
    <name type="scientific">Nocardioides fonticola</name>
    <dbReference type="NCBI Taxonomy" id="450363"/>
    <lineage>
        <taxon>Bacteria</taxon>
        <taxon>Bacillati</taxon>
        <taxon>Actinomycetota</taxon>
        <taxon>Actinomycetes</taxon>
        <taxon>Propionibacteriales</taxon>
        <taxon>Nocardioidaceae</taxon>
        <taxon>Nocardioides</taxon>
    </lineage>
</organism>
<accession>A0ABP7Y2F9</accession>
<dbReference type="PANTHER" id="PTHR35526">
    <property type="entry name" value="ANTI-SIGMA-F FACTOR RSBW-RELATED"/>
    <property type="match status" value="1"/>
</dbReference>
<protein>
    <recommendedName>
        <fullName evidence="3">Histidine kinase/HSP90-like ATPase domain-containing protein</fullName>
    </recommendedName>
</protein>
<feature type="region of interest" description="Disordered" evidence="2">
    <location>
        <begin position="288"/>
        <end position="311"/>
    </location>
</feature>
<reference evidence="5" key="1">
    <citation type="journal article" date="2019" name="Int. J. Syst. Evol. Microbiol.">
        <title>The Global Catalogue of Microorganisms (GCM) 10K type strain sequencing project: providing services to taxonomists for standard genome sequencing and annotation.</title>
        <authorList>
            <consortium name="The Broad Institute Genomics Platform"/>
            <consortium name="The Broad Institute Genome Sequencing Center for Infectious Disease"/>
            <person name="Wu L."/>
            <person name="Ma J."/>
        </authorList>
    </citation>
    <scope>NUCLEOTIDE SEQUENCE [LARGE SCALE GENOMIC DNA]</scope>
    <source>
        <strain evidence="5">JCM 16703</strain>
    </source>
</reference>
<name>A0ABP7Y2F9_9ACTN</name>
<dbReference type="CDD" id="cd16936">
    <property type="entry name" value="HATPase_RsbW-like"/>
    <property type="match status" value="1"/>
</dbReference>
<keyword evidence="5" id="KW-1185">Reference proteome</keyword>
<sequence length="311" mass="34144">MPLNRPALTLGPGPRGVQDARRWVVDTCQAIGRDDLIDCAELGVSELVTNALLHARPPITVRVRGTAQYPRVEVRDGSVEPPRMPDPIGEDDDLLLTFGRGLNIVARCSDAWGADIDEEGKVVWFVPAATISDEDGAEGHFTGLDSGEVAPIDDPVTVRLLGVPTIAYQGFVHHFAELRREVRLLVLSTRSVYPVAEDLAQTFDDLQRDIRATAHHRLVADAYAAGHDTVDLEIVVPRRAGRSLARFLELLDLADDFCRQQRLLSLARSPEQRAFQEWYLGEAVRQIDGGEPQPFDGPVPAHAESRPSSAS</sequence>
<evidence type="ECO:0000256" key="1">
    <source>
        <dbReference type="ARBA" id="ARBA00022527"/>
    </source>
</evidence>
<comment type="caution">
    <text evidence="4">The sequence shown here is derived from an EMBL/GenBank/DDBJ whole genome shotgun (WGS) entry which is preliminary data.</text>
</comment>
<feature type="domain" description="Histidine kinase/HSP90-like ATPase" evidence="3">
    <location>
        <begin position="16"/>
        <end position="125"/>
    </location>
</feature>
<dbReference type="EMBL" id="BAAAZH010000036">
    <property type="protein sequence ID" value="GAA4129786.1"/>
    <property type="molecule type" value="Genomic_DNA"/>
</dbReference>
<dbReference type="RefSeq" id="WP_344735569.1">
    <property type="nucleotide sequence ID" value="NZ_BAAAZH010000036.1"/>
</dbReference>
<dbReference type="Pfam" id="PF13581">
    <property type="entry name" value="HATPase_c_2"/>
    <property type="match status" value="1"/>
</dbReference>
<dbReference type="Proteomes" id="UP001501495">
    <property type="component" value="Unassembled WGS sequence"/>
</dbReference>
<dbReference type="PANTHER" id="PTHR35526:SF3">
    <property type="entry name" value="ANTI-SIGMA-F FACTOR RSBW"/>
    <property type="match status" value="1"/>
</dbReference>
<dbReference type="InterPro" id="IPR003594">
    <property type="entry name" value="HATPase_dom"/>
</dbReference>
<keyword evidence="1" id="KW-0723">Serine/threonine-protein kinase</keyword>
<dbReference type="SUPFAM" id="SSF55874">
    <property type="entry name" value="ATPase domain of HSP90 chaperone/DNA topoisomerase II/histidine kinase"/>
    <property type="match status" value="1"/>
</dbReference>
<evidence type="ECO:0000256" key="2">
    <source>
        <dbReference type="SAM" id="MobiDB-lite"/>
    </source>
</evidence>
<keyword evidence="1" id="KW-0808">Transferase</keyword>
<gene>
    <name evidence="4" type="ORF">GCM10022215_42720</name>
</gene>
<keyword evidence="1" id="KW-0418">Kinase</keyword>
<evidence type="ECO:0000313" key="5">
    <source>
        <dbReference type="Proteomes" id="UP001501495"/>
    </source>
</evidence>
<evidence type="ECO:0000259" key="3">
    <source>
        <dbReference type="Pfam" id="PF13581"/>
    </source>
</evidence>